<feature type="compositionally biased region" description="Polar residues" evidence="1">
    <location>
        <begin position="157"/>
        <end position="171"/>
    </location>
</feature>
<evidence type="ECO:0000313" key="3">
    <source>
        <dbReference type="Proteomes" id="UP001583186"/>
    </source>
</evidence>
<evidence type="ECO:0008006" key="4">
    <source>
        <dbReference type="Google" id="ProtNLM"/>
    </source>
</evidence>
<evidence type="ECO:0000313" key="2">
    <source>
        <dbReference type="EMBL" id="KAL1890864.1"/>
    </source>
</evidence>
<feature type="compositionally biased region" description="Gly residues" evidence="1">
    <location>
        <begin position="318"/>
        <end position="330"/>
    </location>
</feature>
<dbReference type="Gene3D" id="3.30.70.330">
    <property type="match status" value="1"/>
</dbReference>
<organism evidence="2 3">
    <name type="scientific">Sporothrix stenoceras</name>
    <dbReference type="NCBI Taxonomy" id="5173"/>
    <lineage>
        <taxon>Eukaryota</taxon>
        <taxon>Fungi</taxon>
        <taxon>Dikarya</taxon>
        <taxon>Ascomycota</taxon>
        <taxon>Pezizomycotina</taxon>
        <taxon>Sordariomycetes</taxon>
        <taxon>Sordariomycetidae</taxon>
        <taxon>Ophiostomatales</taxon>
        <taxon>Ophiostomataceae</taxon>
        <taxon>Sporothrix</taxon>
    </lineage>
</organism>
<feature type="region of interest" description="Disordered" evidence="1">
    <location>
        <begin position="37"/>
        <end position="80"/>
    </location>
</feature>
<feature type="region of interest" description="Disordered" evidence="1">
    <location>
        <begin position="97"/>
        <end position="171"/>
    </location>
</feature>
<proteinExistence type="predicted"/>
<gene>
    <name evidence="2" type="ORF">Sste5346_008005</name>
</gene>
<feature type="compositionally biased region" description="Polar residues" evidence="1">
    <location>
        <begin position="70"/>
        <end position="80"/>
    </location>
</feature>
<name>A0ABR3YSD8_9PEZI</name>
<feature type="compositionally biased region" description="Low complexity" evidence="1">
    <location>
        <begin position="401"/>
        <end position="414"/>
    </location>
</feature>
<comment type="caution">
    <text evidence="2">The sequence shown here is derived from an EMBL/GenBank/DDBJ whole genome shotgun (WGS) entry which is preliminary data.</text>
</comment>
<feature type="compositionally biased region" description="Polar residues" evidence="1">
    <location>
        <begin position="336"/>
        <end position="348"/>
    </location>
</feature>
<keyword evidence="3" id="KW-1185">Reference proteome</keyword>
<dbReference type="EMBL" id="JAWCUI010000058">
    <property type="protein sequence ID" value="KAL1890864.1"/>
    <property type="molecule type" value="Genomic_DNA"/>
</dbReference>
<reference evidence="2 3" key="1">
    <citation type="journal article" date="2024" name="IMA Fungus">
        <title>IMA Genome - F19 : A genome assembly and annotation guide to empower mycologists, including annotated draft genome sequences of Ceratocystis pirilliformis, Diaporthe australafricana, Fusarium ophioides, Paecilomyces lecythidis, and Sporothrix stenoceras.</title>
        <authorList>
            <person name="Aylward J."/>
            <person name="Wilson A.M."/>
            <person name="Visagie C.M."/>
            <person name="Spraker J."/>
            <person name="Barnes I."/>
            <person name="Buitendag C."/>
            <person name="Ceriani C."/>
            <person name="Del Mar Angel L."/>
            <person name="du Plessis D."/>
            <person name="Fuchs T."/>
            <person name="Gasser K."/>
            <person name="Kramer D."/>
            <person name="Li W."/>
            <person name="Munsamy K."/>
            <person name="Piso A."/>
            <person name="Price J.L."/>
            <person name="Sonnekus B."/>
            <person name="Thomas C."/>
            <person name="van der Nest A."/>
            <person name="van Dijk A."/>
            <person name="van Heerden A."/>
            <person name="van Vuuren N."/>
            <person name="Yilmaz N."/>
            <person name="Duong T.A."/>
            <person name="van der Merwe N.A."/>
            <person name="Wingfield M.J."/>
            <person name="Wingfield B.D."/>
        </authorList>
    </citation>
    <scope>NUCLEOTIDE SEQUENCE [LARGE SCALE GENOMIC DNA]</scope>
    <source>
        <strain evidence="2 3">CMW 5346</strain>
    </source>
</reference>
<protein>
    <recommendedName>
        <fullName evidence="4">Nup53p-like protein</fullName>
    </recommendedName>
</protein>
<feature type="region of interest" description="Disordered" evidence="1">
    <location>
        <begin position="311"/>
        <end position="421"/>
    </location>
</feature>
<sequence>MAPLVLHNVPDDELYIGADGVTRPFAVVGAADERRSARLRRQATATHGSFGRARSRPRSGSVGPGGARVKTTQNKPAVTTTFTMADQMFGSWKKDQEALMQQHHSPQDGPDQDDHLDVRGDASSGATGRKVSGGSIAPGARDTDDSRDRDGNSNNTTQSGSQQETVYQKPQNQPTEVILCGYRSADYQYAALHQYEQIAGRICEDYPRDPPIGSRRYRSSLRDGAARSAATFESNGRSALTPAERQAVMRAASGQHWVKVTFESAQAADAALYASPQRILGHLVTAELYRGVPLSAAEDVAIQDPDALEEYERAAHSGGNGPRDGLGNDHGFGRYSVTSSHTVDSGTVTHDDPFGASTTRSSATGSSSATLTGNGGGGPAFRRSAWPASEDGGSRMDVDNVSSPAPQSQQSQQPPVSPVDNEFCQRIPTARRATLKAPELALLPTESTMRRFVKRLPLLHRLTGTIIGNQVPRRENGLFDWEKASLYWKLIWWLDYLFLLFAGEILDANRDE</sequence>
<evidence type="ECO:0000256" key="1">
    <source>
        <dbReference type="SAM" id="MobiDB-lite"/>
    </source>
</evidence>
<feature type="compositionally biased region" description="Basic and acidic residues" evidence="1">
    <location>
        <begin position="141"/>
        <end position="151"/>
    </location>
</feature>
<dbReference type="Proteomes" id="UP001583186">
    <property type="component" value="Unassembled WGS sequence"/>
</dbReference>
<accession>A0ABR3YSD8</accession>
<dbReference type="InterPro" id="IPR012677">
    <property type="entry name" value="Nucleotide-bd_a/b_plait_sf"/>
</dbReference>
<feature type="compositionally biased region" description="Low complexity" evidence="1">
    <location>
        <begin position="355"/>
        <end position="372"/>
    </location>
</feature>